<dbReference type="Proteomes" id="UP001347796">
    <property type="component" value="Unassembled WGS sequence"/>
</dbReference>
<proteinExistence type="predicted"/>
<dbReference type="PANTHER" id="PTHR35268:SF1">
    <property type="entry name" value="UBIQUINOL-CYTOCHROME-C REDUCTASE COMPLEX ASSEMBLY FACTOR 4"/>
    <property type="match status" value="1"/>
</dbReference>
<keyword evidence="1" id="KW-1133">Transmembrane helix</keyword>
<accession>A0AAN8J6D8</accession>
<evidence type="ECO:0000313" key="2">
    <source>
        <dbReference type="EMBL" id="KAK6171092.1"/>
    </source>
</evidence>
<comment type="caution">
    <text evidence="2">The sequence shown here is derived from an EMBL/GenBank/DDBJ whole genome shotgun (WGS) entry which is preliminary data.</text>
</comment>
<organism evidence="2 3">
    <name type="scientific">Patella caerulea</name>
    <name type="common">Rayed Mediterranean limpet</name>
    <dbReference type="NCBI Taxonomy" id="87958"/>
    <lineage>
        <taxon>Eukaryota</taxon>
        <taxon>Metazoa</taxon>
        <taxon>Spiralia</taxon>
        <taxon>Lophotrochozoa</taxon>
        <taxon>Mollusca</taxon>
        <taxon>Gastropoda</taxon>
        <taxon>Patellogastropoda</taxon>
        <taxon>Patelloidea</taxon>
        <taxon>Patellidae</taxon>
        <taxon>Patella</taxon>
    </lineage>
</organism>
<name>A0AAN8J6D8_PATCE</name>
<keyword evidence="3" id="KW-1185">Reference proteome</keyword>
<evidence type="ECO:0000256" key="1">
    <source>
        <dbReference type="SAM" id="Phobius"/>
    </source>
</evidence>
<dbReference type="AlphaFoldDB" id="A0AAN8J6D8"/>
<feature type="transmembrane region" description="Helical" evidence="1">
    <location>
        <begin position="80"/>
        <end position="99"/>
    </location>
</feature>
<dbReference type="PANTHER" id="PTHR35268">
    <property type="entry name" value="PROTEIN CCSMST1"/>
    <property type="match status" value="1"/>
</dbReference>
<protein>
    <submittedName>
        <fullName evidence="2">Uncharacterized protein</fullName>
    </submittedName>
</protein>
<sequence length="155" mass="17723">MTSLNQIILKIPHRCTAVRGVFLRDKSCLNQIQRVKWHVNNRLYSASQTAKDPIKFTSSKAATWSSVDSFGPPPKQIPDIQVYSVIFSVASLLIYFAFLREENDLDNELESTLMERFPGYEEDELQKAISVGEISKQDVSKLKARLAEIKRTREC</sequence>
<gene>
    <name evidence="2" type="ORF">SNE40_019351</name>
</gene>
<dbReference type="Pfam" id="PF15013">
    <property type="entry name" value="CCSMST1"/>
    <property type="match status" value="1"/>
</dbReference>
<dbReference type="InterPro" id="IPR029160">
    <property type="entry name" value="UQCC4"/>
</dbReference>
<reference evidence="2 3" key="1">
    <citation type="submission" date="2024-01" db="EMBL/GenBank/DDBJ databases">
        <title>The genome of the rayed Mediterranean limpet Patella caerulea (Linnaeus, 1758).</title>
        <authorList>
            <person name="Anh-Thu Weber A."/>
            <person name="Halstead-Nussloch G."/>
        </authorList>
    </citation>
    <scope>NUCLEOTIDE SEQUENCE [LARGE SCALE GENOMIC DNA]</scope>
    <source>
        <strain evidence="2">AATW-2023a</strain>
        <tissue evidence="2">Whole specimen</tissue>
    </source>
</reference>
<dbReference type="EMBL" id="JAZGQO010000014">
    <property type="protein sequence ID" value="KAK6171092.1"/>
    <property type="molecule type" value="Genomic_DNA"/>
</dbReference>
<keyword evidence="1" id="KW-0472">Membrane</keyword>
<evidence type="ECO:0000313" key="3">
    <source>
        <dbReference type="Proteomes" id="UP001347796"/>
    </source>
</evidence>
<keyword evidence="1" id="KW-0812">Transmembrane</keyword>